<dbReference type="Gramene" id="TraesCS5B03G0161600.1">
    <property type="protein sequence ID" value="TraesCS5B03G0161600.1.CDS"/>
    <property type="gene ID" value="TraesCS5B03G0161600"/>
</dbReference>
<evidence type="ECO:0000313" key="2">
    <source>
        <dbReference type="EnsemblPlants" id="TraesCS5B02G065500.1"/>
    </source>
</evidence>
<feature type="region of interest" description="Disordered" evidence="1">
    <location>
        <begin position="42"/>
        <end position="84"/>
    </location>
</feature>
<dbReference type="Gramene" id="TraesNOR5B03G02841800.1">
    <property type="protein sequence ID" value="TraesNOR5B03G02841800.1"/>
    <property type="gene ID" value="TraesNOR5B03G02841800"/>
</dbReference>
<evidence type="ECO:0000256" key="1">
    <source>
        <dbReference type="SAM" id="MobiDB-lite"/>
    </source>
</evidence>
<accession>A0A3B6LH21</accession>
<dbReference type="EnsemblPlants" id="TraesCS5B02G065500.1">
    <property type="protein sequence ID" value="TraesCS5B02G065500.1"/>
    <property type="gene ID" value="TraesCS5B02G065500"/>
</dbReference>
<dbReference type="Gramene" id="TraesMAC5B03G02816050.1">
    <property type="protein sequence ID" value="TraesMAC5B03G02816050.1"/>
    <property type="gene ID" value="TraesMAC5B03G02816050"/>
</dbReference>
<proteinExistence type="predicted"/>
<reference evidence="2" key="2">
    <citation type="submission" date="2018-10" db="UniProtKB">
        <authorList>
            <consortium name="EnsemblPlants"/>
        </authorList>
    </citation>
    <scope>IDENTIFICATION</scope>
</reference>
<dbReference type="OMA" id="WMDLKGG"/>
<dbReference type="AlphaFoldDB" id="A0A3B6LH21"/>
<dbReference type="Gramene" id="TraesLAC5B03G02771120.1">
    <property type="protein sequence ID" value="TraesLAC5B03G02771120.1"/>
    <property type="gene ID" value="TraesLAC5B03G02771120"/>
</dbReference>
<reference evidence="2" key="1">
    <citation type="submission" date="2018-08" db="EMBL/GenBank/DDBJ databases">
        <authorList>
            <person name="Rossello M."/>
        </authorList>
    </citation>
    <scope>NUCLEOTIDE SEQUENCE [LARGE SCALE GENOMIC DNA]</scope>
    <source>
        <strain evidence="2">cv. Chinese Spring</strain>
    </source>
</reference>
<dbReference type="Gramene" id="TraesCS5B02G065500.1">
    <property type="protein sequence ID" value="TraesCS5B02G065500.1"/>
    <property type="gene ID" value="TraesCS5B02G065500"/>
</dbReference>
<dbReference type="Gramene" id="TraesLDM5B03G02818240.1">
    <property type="protein sequence ID" value="TraesLDM5B03G02818240.1"/>
    <property type="gene ID" value="TraesLDM5B03G02818240"/>
</dbReference>
<evidence type="ECO:0000313" key="3">
    <source>
        <dbReference type="Proteomes" id="UP000019116"/>
    </source>
</evidence>
<sequence>MATGRNSTIQGLSRVWGHDRCRGGVANVAGAERRLLGLGEKGQQWVDGSKGRRRRGGGGGDGSDGRRRRGRRGGSGWMDLNGEGDDEVATVMDLMGGGDRGEGAAAGLICHVSVLG</sequence>
<organism evidence="2">
    <name type="scientific">Triticum aestivum</name>
    <name type="common">Wheat</name>
    <dbReference type="NCBI Taxonomy" id="4565"/>
    <lineage>
        <taxon>Eukaryota</taxon>
        <taxon>Viridiplantae</taxon>
        <taxon>Streptophyta</taxon>
        <taxon>Embryophyta</taxon>
        <taxon>Tracheophyta</taxon>
        <taxon>Spermatophyta</taxon>
        <taxon>Magnoliopsida</taxon>
        <taxon>Liliopsida</taxon>
        <taxon>Poales</taxon>
        <taxon>Poaceae</taxon>
        <taxon>BOP clade</taxon>
        <taxon>Pooideae</taxon>
        <taxon>Triticodae</taxon>
        <taxon>Triticeae</taxon>
        <taxon>Triticinae</taxon>
        <taxon>Triticum</taxon>
    </lineage>
</organism>
<dbReference type="Proteomes" id="UP000019116">
    <property type="component" value="Chromosome 5B"/>
</dbReference>
<protein>
    <submittedName>
        <fullName evidence="2">Uncharacterized protein</fullName>
    </submittedName>
</protein>
<name>A0A3B6LH21_WHEAT</name>
<keyword evidence="3" id="KW-1185">Reference proteome</keyword>